<comment type="caution">
    <text evidence="2">The sequence shown here is derived from an EMBL/GenBank/DDBJ whole genome shotgun (WGS) entry which is preliminary data.</text>
</comment>
<evidence type="ECO:0000313" key="3">
    <source>
        <dbReference type="Proteomes" id="UP000825935"/>
    </source>
</evidence>
<dbReference type="AlphaFoldDB" id="A0A8T2RA82"/>
<feature type="compositionally biased region" description="Basic and acidic residues" evidence="1">
    <location>
        <begin position="1"/>
        <end position="13"/>
    </location>
</feature>
<reference evidence="2" key="1">
    <citation type="submission" date="2021-08" db="EMBL/GenBank/DDBJ databases">
        <title>WGS assembly of Ceratopteris richardii.</title>
        <authorList>
            <person name="Marchant D.B."/>
            <person name="Chen G."/>
            <person name="Jenkins J."/>
            <person name="Shu S."/>
            <person name="Leebens-Mack J."/>
            <person name="Grimwood J."/>
            <person name="Schmutz J."/>
            <person name="Soltis P."/>
            <person name="Soltis D."/>
            <person name="Chen Z.-H."/>
        </authorList>
    </citation>
    <scope>NUCLEOTIDE SEQUENCE</scope>
    <source>
        <strain evidence="2">Whitten #5841</strain>
        <tissue evidence="2">Leaf</tissue>
    </source>
</reference>
<proteinExistence type="predicted"/>
<gene>
    <name evidence="2" type="ORF">KP509_29G068900</name>
</gene>
<dbReference type="EMBL" id="CM035434">
    <property type="protein sequence ID" value="KAH7292445.1"/>
    <property type="molecule type" value="Genomic_DNA"/>
</dbReference>
<keyword evidence="3" id="KW-1185">Reference proteome</keyword>
<evidence type="ECO:0000313" key="2">
    <source>
        <dbReference type="EMBL" id="KAH7292445.1"/>
    </source>
</evidence>
<evidence type="ECO:0000256" key="1">
    <source>
        <dbReference type="SAM" id="MobiDB-lite"/>
    </source>
</evidence>
<protein>
    <submittedName>
        <fullName evidence="2">Uncharacterized protein</fullName>
    </submittedName>
</protein>
<sequence>MLGVLERTERMRDGGYGGKRNQPRYLKKRNQPRYLKKDSNEDFSFCKAREQEQYSFCKARQHSHADHDMLEEIMSLLVNDAENQEMSPLPEILSDGQDLMYIDASVCGQLAYLRENYMFMQP</sequence>
<feature type="compositionally biased region" description="Basic residues" evidence="1">
    <location>
        <begin position="21"/>
        <end position="31"/>
    </location>
</feature>
<dbReference type="Proteomes" id="UP000825935">
    <property type="component" value="Chromosome 29"/>
</dbReference>
<name>A0A8T2RA82_CERRI</name>
<feature type="region of interest" description="Disordered" evidence="1">
    <location>
        <begin position="1"/>
        <end position="33"/>
    </location>
</feature>
<accession>A0A8T2RA82</accession>
<organism evidence="2 3">
    <name type="scientific">Ceratopteris richardii</name>
    <name type="common">Triangle waterfern</name>
    <dbReference type="NCBI Taxonomy" id="49495"/>
    <lineage>
        <taxon>Eukaryota</taxon>
        <taxon>Viridiplantae</taxon>
        <taxon>Streptophyta</taxon>
        <taxon>Embryophyta</taxon>
        <taxon>Tracheophyta</taxon>
        <taxon>Polypodiopsida</taxon>
        <taxon>Polypodiidae</taxon>
        <taxon>Polypodiales</taxon>
        <taxon>Pteridineae</taxon>
        <taxon>Pteridaceae</taxon>
        <taxon>Parkerioideae</taxon>
        <taxon>Ceratopteris</taxon>
    </lineage>
</organism>